<feature type="domain" description="Hydantoinase/oxoprolinase N-terminal" evidence="3">
    <location>
        <begin position="10"/>
        <end position="240"/>
    </location>
</feature>
<dbReference type="GO" id="GO:0006749">
    <property type="term" value="P:glutathione metabolic process"/>
    <property type="evidence" value="ECO:0007669"/>
    <property type="project" value="TreeGrafter"/>
</dbReference>
<feature type="domain" description="Acetophenone carboxylase-like C-terminal" evidence="4">
    <location>
        <begin position="623"/>
        <end position="693"/>
    </location>
</feature>
<reference evidence="6" key="1">
    <citation type="submission" date="2016-10" db="EMBL/GenBank/DDBJ databases">
        <authorList>
            <person name="Jeantristanb JTB J.-T."/>
            <person name="Ricardo R."/>
        </authorList>
    </citation>
    <scope>NUCLEOTIDE SEQUENCE [LARGE SCALE GENOMIC DNA]</scope>
</reference>
<proteinExistence type="predicted"/>
<dbReference type="Pfam" id="PF19278">
    <property type="entry name" value="Hydant_A_C"/>
    <property type="match status" value="1"/>
</dbReference>
<dbReference type="PANTHER" id="PTHR11365:SF2">
    <property type="entry name" value="5-OXOPROLINASE"/>
    <property type="match status" value="1"/>
</dbReference>
<protein>
    <submittedName>
        <fullName evidence="5">BZ3500_MvSof-1268-A1-R1_Chr4-3g07328 protein</fullName>
    </submittedName>
</protein>
<dbReference type="STRING" id="289078.A0A2X0LN86"/>
<dbReference type="GO" id="GO:0017168">
    <property type="term" value="F:5-oxoprolinase (ATP-hydrolyzing) activity"/>
    <property type="evidence" value="ECO:0007669"/>
    <property type="project" value="TreeGrafter"/>
</dbReference>
<evidence type="ECO:0000313" key="6">
    <source>
        <dbReference type="Proteomes" id="UP000249723"/>
    </source>
</evidence>
<dbReference type="EMBL" id="FMWP01000093">
    <property type="protein sequence ID" value="SCZ97643.1"/>
    <property type="molecule type" value="Genomic_DNA"/>
</dbReference>
<dbReference type="InterPro" id="IPR045079">
    <property type="entry name" value="Oxoprolinase-like"/>
</dbReference>
<gene>
    <name evidence="5" type="ORF">BZ3500_MVSOF-1268-A1-R1_CHR4-3G07328</name>
</gene>
<sequence length="814" mass="88704">MRELPDRSIKISVDRGGTFTDVHASWPQVSTSSPSSSASSSGERTQVILKLLSSDPTHYSDAPREGVRRMLQLATGHTYSREELLPVDKIDSIRLSTTVATNALLERQGAKHALVVTKGFGSLLEIGNQSRPRIFDLDIKRPSVLYSSVIEVDERVTLVGYTSDPKRAERAVRFDEQGQVEKGYDDEHHPPGSVVKGWSGEAVQILKKPDEQALKTELQKLYDEGYRSLAIVLMHSFTYPGAFISHKSSLPASLFLTQGQSGATDHERQIESIAQSIGFEHISLSSASLPMIRIVARGTSCTVDAYLTPVLLKYIDGFFSGFEPSLRETNQANALEPTSTSPEEPPRTTSVEFMRSDGGLTDVRGFSGLKSILSGPAGGVVGFALTSWQEGGKAVIGLDMGGTSTDVTRFDGTYETVFETTTAGVTIQSPQLNINTVAAGGGSRLFWRNGLFVTGPESAGSDPGPSCYRKGGEPAITDANLVLGRLLPNHFPKIFGEKEDQGLDVEASTKALEKLREEINQETGKDMSLDQVAWGFIKVANETMCRPIRSLTEARGYDTSKHVLSCFGGAGGQHACAIASTLGISTILIHHFSSILSAYGMALAERVVERQEPSSEQWFTKGASERLEARLKELGQQAHRELSSQGFSDERIEIHPYLHMRYNGTDSALMIHRPSEHDDDYAKAFAQAYEQEFGFSMNAEITIDDVRVRGVGKSFDSLGPSVWDELGSMDFREIGGETGQGEDRSNSKCDEMASVYFESQGRVDVPVFLLDRLEKGDLVKGPAMIIDGTQTVVVDPGATARLTSKHIVIELAKK</sequence>
<feature type="region of interest" description="Disordered" evidence="1">
    <location>
        <begin position="331"/>
        <end position="350"/>
    </location>
</feature>
<keyword evidence="6" id="KW-1185">Reference proteome</keyword>
<dbReference type="InterPro" id="IPR008040">
    <property type="entry name" value="Hydant_A_N"/>
</dbReference>
<dbReference type="PANTHER" id="PTHR11365">
    <property type="entry name" value="5-OXOPROLINASE RELATED"/>
    <property type="match status" value="1"/>
</dbReference>
<organism evidence="5 6">
    <name type="scientific">Microbotryum saponariae</name>
    <dbReference type="NCBI Taxonomy" id="289078"/>
    <lineage>
        <taxon>Eukaryota</taxon>
        <taxon>Fungi</taxon>
        <taxon>Dikarya</taxon>
        <taxon>Basidiomycota</taxon>
        <taxon>Pucciniomycotina</taxon>
        <taxon>Microbotryomycetes</taxon>
        <taxon>Microbotryales</taxon>
        <taxon>Microbotryaceae</taxon>
        <taxon>Microbotryum</taxon>
    </lineage>
</organism>
<feature type="compositionally biased region" description="Low complexity" evidence="1">
    <location>
        <begin position="336"/>
        <end position="350"/>
    </location>
</feature>
<evidence type="ECO:0000256" key="1">
    <source>
        <dbReference type="SAM" id="MobiDB-lite"/>
    </source>
</evidence>
<evidence type="ECO:0000259" key="4">
    <source>
        <dbReference type="Pfam" id="PF19278"/>
    </source>
</evidence>
<feature type="domain" description="Hydantoinase A/oxoprolinase" evidence="2">
    <location>
        <begin position="297"/>
        <end position="606"/>
    </location>
</feature>
<evidence type="ECO:0000259" key="3">
    <source>
        <dbReference type="Pfam" id="PF05378"/>
    </source>
</evidence>
<name>A0A2X0LN86_9BASI</name>
<dbReference type="InterPro" id="IPR002821">
    <property type="entry name" value="Hydantoinase_A"/>
</dbReference>
<dbReference type="Proteomes" id="UP000249723">
    <property type="component" value="Unassembled WGS sequence"/>
</dbReference>
<evidence type="ECO:0000259" key="2">
    <source>
        <dbReference type="Pfam" id="PF01968"/>
    </source>
</evidence>
<dbReference type="GO" id="GO:0005829">
    <property type="term" value="C:cytosol"/>
    <property type="evidence" value="ECO:0007669"/>
    <property type="project" value="TreeGrafter"/>
</dbReference>
<dbReference type="AlphaFoldDB" id="A0A2X0LN86"/>
<accession>A0A2X0LN86</accession>
<dbReference type="Pfam" id="PF05378">
    <property type="entry name" value="Hydant_A_N"/>
    <property type="match status" value="1"/>
</dbReference>
<dbReference type="OrthoDB" id="3643at2759"/>
<dbReference type="Pfam" id="PF01968">
    <property type="entry name" value="Hydantoinase_A"/>
    <property type="match status" value="1"/>
</dbReference>
<dbReference type="InterPro" id="IPR049517">
    <property type="entry name" value="ACX-like_C"/>
</dbReference>
<evidence type="ECO:0000313" key="5">
    <source>
        <dbReference type="EMBL" id="SCZ97643.1"/>
    </source>
</evidence>